<feature type="transmembrane region" description="Helical" evidence="6">
    <location>
        <begin position="168"/>
        <end position="191"/>
    </location>
</feature>
<feature type="region of interest" description="Disordered" evidence="5">
    <location>
        <begin position="83"/>
        <end position="115"/>
    </location>
</feature>
<comment type="subcellular location">
    <subcellularLocation>
        <location evidence="1">Membrane</location>
        <topology evidence="1">Multi-pass membrane protein</topology>
    </subcellularLocation>
</comment>
<feature type="transmembrane region" description="Helical" evidence="6">
    <location>
        <begin position="522"/>
        <end position="541"/>
    </location>
</feature>
<organism evidence="7 8">
    <name type="scientific">Phlyctema vagabunda</name>
    <dbReference type="NCBI Taxonomy" id="108571"/>
    <lineage>
        <taxon>Eukaryota</taxon>
        <taxon>Fungi</taxon>
        <taxon>Dikarya</taxon>
        <taxon>Ascomycota</taxon>
        <taxon>Pezizomycotina</taxon>
        <taxon>Leotiomycetes</taxon>
        <taxon>Helotiales</taxon>
        <taxon>Dermateaceae</taxon>
        <taxon>Phlyctema</taxon>
    </lineage>
</organism>
<keyword evidence="4 6" id="KW-0472">Membrane</keyword>
<dbReference type="InterPro" id="IPR050598">
    <property type="entry name" value="AminoAcid_Transporter"/>
</dbReference>
<proteinExistence type="predicted"/>
<feature type="region of interest" description="Disordered" evidence="5">
    <location>
        <begin position="685"/>
        <end position="724"/>
    </location>
</feature>
<evidence type="ECO:0000256" key="4">
    <source>
        <dbReference type="ARBA" id="ARBA00023136"/>
    </source>
</evidence>
<dbReference type="Pfam" id="PF13520">
    <property type="entry name" value="AA_permease_2"/>
    <property type="match status" value="1"/>
</dbReference>
<dbReference type="PANTHER" id="PTHR11785">
    <property type="entry name" value="AMINO ACID TRANSPORTER"/>
    <property type="match status" value="1"/>
</dbReference>
<feature type="region of interest" description="Disordered" evidence="5">
    <location>
        <begin position="621"/>
        <end position="664"/>
    </location>
</feature>
<feature type="region of interest" description="Disordered" evidence="5">
    <location>
        <begin position="31"/>
        <end position="53"/>
    </location>
</feature>
<accession>A0ABR4PT93</accession>
<sequence length="738" mass="80442">MSGSNSNTKRSFIGAAISTAASPLSNNFELNCRSPVTPRTPRRPSRLENRRPNGLYVNTESARYSFYNNGAYIRTPQALSRATKNNHGQSTYAEDQNGLRSPGSSTTLVPSSTENSFFLSTTPSYPTRKTSSSKLGTCSAISLILGKTVGVGIYSIPASIYVSVGSVGMALLMWILGALLSFCGLAVYLDLGTAMPKSGGERVYLERIFKRPYMLSTCMFLSYVILLGFSAPNAIVLGNYVMYALGVEINRWNVRVIAVGVITFLCFIHKHYPRIGLRIINVLGVGKMLILAVVILCGVAGAALGIGATNSVTAPLLNGRRLATSNELHTMGSTAQRNFSNIFEGSSTQPYDYATALLKVLYCFRGYSTANTVLSSVRNPIPTLKVAAPVALSLVSIGYILFATSLFLIVELSDFKSSGTTITGHFFRNIFGEVLGERILPCFIIISAFGNIAATSFAQARVNQELGKDGLLPLSHFFQGRSSICNGVEASPTAGLFIHWLVSVLVILVPPPGEIYNFLVDIGGYPVSVISVAISGGLLYLQLSPGEKYDSPFRARKTYTSIFMLSNCLLLILPWVKPTHSKGNSRFPYYAYPATALAILGSGAVYWIWWAKLKSLISASQSPEQGGRRHKTNASYDARRGRHSGDDERRELLEPERPEEREEGMRKRVPCACQGCLLRREKEGCQNQESTQKRTQNQNLQPEQSDEAVTDTNKAPAAKELGPCRCEGCCSRRHQSVS</sequence>
<reference evidence="7 8" key="1">
    <citation type="submission" date="2024-06" db="EMBL/GenBank/DDBJ databases">
        <title>Complete genome of Phlyctema vagabunda strain 19-DSS-EL-015.</title>
        <authorList>
            <person name="Fiorenzani C."/>
        </authorList>
    </citation>
    <scope>NUCLEOTIDE SEQUENCE [LARGE SCALE GENOMIC DNA]</scope>
    <source>
        <strain evidence="7 8">19-DSS-EL-015</strain>
    </source>
</reference>
<feature type="transmembrane region" description="Helical" evidence="6">
    <location>
        <begin position="589"/>
        <end position="609"/>
    </location>
</feature>
<keyword evidence="3 6" id="KW-1133">Transmembrane helix</keyword>
<feature type="transmembrane region" description="Helical" evidence="6">
    <location>
        <begin position="252"/>
        <end position="268"/>
    </location>
</feature>
<dbReference type="InterPro" id="IPR002293">
    <property type="entry name" value="AA/rel_permease1"/>
</dbReference>
<evidence type="ECO:0000256" key="3">
    <source>
        <dbReference type="ARBA" id="ARBA00022989"/>
    </source>
</evidence>
<feature type="transmembrane region" description="Helical" evidence="6">
    <location>
        <begin position="289"/>
        <end position="308"/>
    </location>
</feature>
<feature type="compositionally biased region" description="Basic and acidic residues" evidence="5">
    <location>
        <begin position="637"/>
        <end position="664"/>
    </location>
</feature>
<feature type="transmembrane region" description="Helical" evidence="6">
    <location>
        <begin position="135"/>
        <end position="156"/>
    </location>
</feature>
<comment type="caution">
    <text evidence="7">The sequence shown here is derived from an EMBL/GenBank/DDBJ whole genome shotgun (WGS) entry which is preliminary data.</text>
</comment>
<evidence type="ECO:0000256" key="2">
    <source>
        <dbReference type="ARBA" id="ARBA00022692"/>
    </source>
</evidence>
<dbReference type="Gene3D" id="1.20.1740.10">
    <property type="entry name" value="Amino acid/polyamine transporter I"/>
    <property type="match status" value="1"/>
</dbReference>
<keyword evidence="8" id="KW-1185">Reference proteome</keyword>
<dbReference type="Proteomes" id="UP001629113">
    <property type="component" value="Unassembled WGS sequence"/>
</dbReference>
<evidence type="ECO:0000256" key="1">
    <source>
        <dbReference type="ARBA" id="ARBA00004141"/>
    </source>
</evidence>
<feature type="compositionally biased region" description="Polar residues" evidence="5">
    <location>
        <begin position="685"/>
        <end position="703"/>
    </location>
</feature>
<evidence type="ECO:0000313" key="7">
    <source>
        <dbReference type="EMBL" id="KAL3426587.1"/>
    </source>
</evidence>
<name>A0ABR4PT93_9HELO</name>
<feature type="transmembrane region" description="Helical" evidence="6">
    <location>
        <begin position="561"/>
        <end position="577"/>
    </location>
</feature>
<evidence type="ECO:0000256" key="6">
    <source>
        <dbReference type="SAM" id="Phobius"/>
    </source>
</evidence>
<gene>
    <name evidence="7" type="ORF">PVAG01_00096</name>
</gene>
<protein>
    <submittedName>
        <fullName evidence="7">Amino acid permease</fullName>
    </submittedName>
</protein>
<keyword evidence="2 6" id="KW-0812">Transmembrane</keyword>
<feature type="transmembrane region" description="Helical" evidence="6">
    <location>
        <begin position="212"/>
        <end position="232"/>
    </location>
</feature>
<feature type="transmembrane region" description="Helical" evidence="6">
    <location>
        <begin position="386"/>
        <end position="410"/>
    </location>
</feature>
<evidence type="ECO:0000313" key="8">
    <source>
        <dbReference type="Proteomes" id="UP001629113"/>
    </source>
</evidence>
<dbReference type="PANTHER" id="PTHR11785:SF382">
    <property type="entry name" value="LOW-AFFINITY METHIONINE PERMEASE"/>
    <property type="match status" value="1"/>
</dbReference>
<evidence type="ECO:0000256" key="5">
    <source>
        <dbReference type="SAM" id="MobiDB-lite"/>
    </source>
</evidence>
<feature type="transmembrane region" description="Helical" evidence="6">
    <location>
        <begin position="490"/>
        <end position="510"/>
    </location>
</feature>
<dbReference type="EMBL" id="JBFCZG010000001">
    <property type="protein sequence ID" value="KAL3426587.1"/>
    <property type="molecule type" value="Genomic_DNA"/>
</dbReference>